<proteinExistence type="predicted"/>
<organism evidence="1 2">
    <name type="scientific">Paraburkholderia terricola</name>
    <dbReference type="NCBI Taxonomy" id="169427"/>
    <lineage>
        <taxon>Bacteria</taxon>
        <taxon>Pseudomonadati</taxon>
        <taxon>Pseudomonadota</taxon>
        <taxon>Betaproteobacteria</taxon>
        <taxon>Burkholderiales</taxon>
        <taxon>Burkholderiaceae</taxon>
        <taxon>Paraburkholderia</taxon>
    </lineage>
</organism>
<dbReference type="AlphaFoldDB" id="A0A1M6RB32"/>
<reference evidence="1 2" key="1">
    <citation type="submission" date="2016-11" db="EMBL/GenBank/DDBJ databases">
        <authorList>
            <person name="Jaros S."/>
            <person name="Januszkiewicz K."/>
            <person name="Wedrychowicz H."/>
        </authorList>
    </citation>
    <scope>NUCLEOTIDE SEQUENCE [LARGE SCALE GENOMIC DNA]</scope>
    <source>
        <strain evidence="1 2">LMG 20594</strain>
    </source>
</reference>
<evidence type="ECO:0000313" key="2">
    <source>
        <dbReference type="Proteomes" id="UP000184395"/>
    </source>
</evidence>
<sequence>MGSGMPHERCEKGAAQRRANEIGYGARVGLE</sequence>
<name>A0A1M6RB32_9BURK</name>
<dbReference type="Proteomes" id="UP000184395">
    <property type="component" value="Unassembled WGS sequence"/>
</dbReference>
<evidence type="ECO:0000313" key="1">
    <source>
        <dbReference type="EMBL" id="SHK29695.1"/>
    </source>
</evidence>
<dbReference type="EMBL" id="FRAB01000018">
    <property type="protein sequence ID" value="SHK29695.1"/>
    <property type="molecule type" value="Genomic_DNA"/>
</dbReference>
<protein>
    <submittedName>
        <fullName evidence="1">Uncharacterized protein</fullName>
    </submittedName>
</protein>
<gene>
    <name evidence="1" type="ORF">SAMN05192548_101827</name>
</gene>
<accession>A0A1M6RB32</accession>